<dbReference type="RefSeq" id="WP_003183823.1">
    <property type="nucleotide sequence ID" value="NZ_BEXU01000071.1"/>
</dbReference>
<evidence type="ECO:0008006" key="6">
    <source>
        <dbReference type="Google" id="ProtNLM"/>
    </source>
</evidence>
<keyword evidence="1" id="KW-0732">Signal</keyword>
<protein>
    <recommendedName>
        <fullName evidence="6">Secreted protein</fullName>
    </recommendedName>
</protein>
<dbReference type="EMBL" id="CP065647">
    <property type="protein sequence ID" value="QPR74838.1"/>
    <property type="molecule type" value="Genomic_DNA"/>
</dbReference>
<reference evidence="3 4" key="1">
    <citation type="submission" date="2019-06" db="EMBL/GenBank/DDBJ databases">
        <title>Genome sequence analysis of &gt;100 Bacillus licheniformis strains suggests intrinsic resistance to this species.</title>
        <authorList>
            <person name="Wels M."/>
            <person name="Siezen R.J."/>
            <person name="Johansen E."/>
            <person name="Stuer-Lauridsen B."/>
            <person name="Bjerre K."/>
            <person name="Nielsen B.K.K."/>
        </authorList>
    </citation>
    <scope>NUCLEOTIDE SEQUENCE [LARGE SCALE GENOMIC DNA]</scope>
    <source>
        <strain evidence="3 4">BAC-16736</strain>
    </source>
</reference>
<evidence type="ECO:0000313" key="3">
    <source>
        <dbReference type="EMBL" id="TWL23639.1"/>
    </source>
</evidence>
<evidence type="ECO:0000313" key="4">
    <source>
        <dbReference type="Proteomes" id="UP000435910"/>
    </source>
</evidence>
<gene>
    <name evidence="3" type="ORF">CHCC16736_1347</name>
    <name evidence="2" type="ORF">I6G80_11565</name>
</gene>
<dbReference type="Proteomes" id="UP000435910">
    <property type="component" value="Unassembled WGS sequence"/>
</dbReference>
<sequence length="126" mass="13524">MKFSKIGALLLTLACLLLPFSSATAAGAGVWDNIGTYGMTSQTPIIKSSGGKFYFHNNSFYGFTFTLYEVDGAGSTPEIARKNFYVGPKSNSPAIDVSSFTDGANKQAELVLFKGNDTYITVTCYD</sequence>
<reference evidence="2 5" key="2">
    <citation type="submission" date="2020-12" db="EMBL/GenBank/DDBJ databases">
        <title>FDA dAtabase for Regulatory Grade micrObial Sequences (FDA-ARGOS): Supporting development and validation of Infectious Disease Dx tests.</title>
        <authorList>
            <person name="Nelson B."/>
            <person name="Plummer A."/>
            <person name="Tallon L."/>
            <person name="Sadzewicz L."/>
            <person name="Zhao X."/>
            <person name="Boylan J."/>
            <person name="Ott S."/>
            <person name="Bowen H."/>
            <person name="Vavikolanu K."/>
            <person name="Mehta A."/>
            <person name="Aluvathingal J."/>
            <person name="Nadendla S."/>
            <person name="Myers T."/>
            <person name="Yan Y."/>
            <person name="Sichtig H."/>
        </authorList>
    </citation>
    <scope>NUCLEOTIDE SEQUENCE [LARGE SCALE GENOMIC DNA]</scope>
    <source>
        <strain evidence="2 5">FDAARGOS_923</strain>
    </source>
</reference>
<dbReference type="EMBL" id="NILC01000028">
    <property type="protein sequence ID" value="TWL23639.1"/>
    <property type="molecule type" value="Genomic_DNA"/>
</dbReference>
<feature type="chain" id="PRO_5041057226" description="Secreted protein" evidence="1">
    <location>
        <begin position="26"/>
        <end position="126"/>
    </location>
</feature>
<evidence type="ECO:0000313" key="5">
    <source>
        <dbReference type="Proteomes" id="UP000595038"/>
    </source>
</evidence>
<name>A0A1Y0YRL5_BACLI</name>
<evidence type="ECO:0000256" key="1">
    <source>
        <dbReference type="SAM" id="SignalP"/>
    </source>
</evidence>
<dbReference type="AlphaFoldDB" id="A0A1Y0YRL5"/>
<evidence type="ECO:0000313" key="2">
    <source>
        <dbReference type="EMBL" id="QPR74838.1"/>
    </source>
</evidence>
<organism evidence="3 4">
    <name type="scientific">Bacillus licheniformis</name>
    <dbReference type="NCBI Taxonomy" id="1402"/>
    <lineage>
        <taxon>Bacteria</taxon>
        <taxon>Bacillati</taxon>
        <taxon>Bacillota</taxon>
        <taxon>Bacilli</taxon>
        <taxon>Bacillales</taxon>
        <taxon>Bacillaceae</taxon>
        <taxon>Bacillus</taxon>
    </lineage>
</organism>
<feature type="signal peptide" evidence="1">
    <location>
        <begin position="1"/>
        <end position="25"/>
    </location>
</feature>
<dbReference type="Proteomes" id="UP000595038">
    <property type="component" value="Chromosome"/>
</dbReference>
<proteinExistence type="predicted"/>
<accession>A0A1Y0YRL5</accession>